<dbReference type="GO" id="GO:0005634">
    <property type="term" value="C:nucleus"/>
    <property type="evidence" value="ECO:0007669"/>
    <property type="project" value="UniProtKB-SubCell"/>
</dbReference>
<evidence type="ECO:0008006" key="8">
    <source>
        <dbReference type="Google" id="ProtNLM"/>
    </source>
</evidence>
<dbReference type="AlphaFoldDB" id="X6M573"/>
<keyword evidence="7" id="KW-1185">Reference proteome</keyword>
<dbReference type="EMBL" id="ASPP01024396">
    <property type="protein sequence ID" value="ETO09059.1"/>
    <property type="molecule type" value="Genomic_DNA"/>
</dbReference>
<comment type="caution">
    <text evidence="6">The sequence shown here is derived from an EMBL/GenBank/DDBJ whole genome shotgun (WGS) entry which is preliminary data.</text>
</comment>
<evidence type="ECO:0000256" key="4">
    <source>
        <dbReference type="ARBA" id="ARBA00023027"/>
    </source>
</evidence>
<dbReference type="Proteomes" id="UP000023152">
    <property type="component" value="Unassembled WGS sequence"/>
</dbReference>
<evidence type="ECO:0000256" key="1">
    <source>
        <dbReference type="ARBA" id="ARBA00004123"/>
    </source>
</evidence>
<dbReference type="OrthoDB" id="6133115at2759"/>
<dbReference type="PANTHER" id="PTHR14453:SF67">
    <property type="entry name" value="POLY [ADP-RIBOSE] POLYMERASE"/>
    <property type="match status" value="1"/>
</dbReference>
<keyword evidence="2" id="KW-0328">Glycosyltransferase</keyword>
<name>X6M573_RETFI</name>
<dbReference type="Gene3D" id="3.90.228.10">
    <property type="match status" value="1"/>
</dbReference>
<keyword evidence="5" id="KW-0539">Nucleus</keyword>
<dbReference type="GO" id="GO:0005737">
    <property type="term" value="C:cytoplasm"/>
    <property type="evidence" value="ECO:0007669"/>
    <property type="project" value="TreeGrafter"/>
</dbReference>
<evidence type="ECO:0000256" key="5">
    <source>
        <dbReference type="ARBA" id="ARBA00023242"/>
    </source>
</evidence>
<dbReference type="InterPro" id="IPR052056">
    <property type="entry name" value="Mono-ARTD/PARP"/>
</dbReference>
<dbReference type="PANTHER" id="PTHR14453">
    <property type="entry name" value="PARP/ZINC FINGER CCCH TYPE DOMAIN CONTAINING PROTEIN"/>
    <property type="match status" value="1"/>
</dbReference>
<dbReference type="SUPFAM" id="SSF56399">
    <property type="entry name" value="ADP-ribosylation"/>
    <property type="match status" value="1"/>
</dbReference>
<evidence type="ECO:0000313" key="7">
    <source>
        <dbReference type="Proteomes" id="UP000023152"/>
    </source>
</evidence>
<evidence type="ECO:0000256" key="2">
    <source>
        <dbReference type="ARBA" id="ARBA00022676"/>
    </source>
</evidence>
<keyword evidence="4" id="KW-0520">NAD</keyword>
<sequence>MFLCHFVNRNHRQMARDGEDLPSNHKFSIFMAWYAALNICWQVSRYTFVCLHMLSIGASSEKIDAITKKGFDTSFVSGSHGFGTYFTKNCKNALSSFAAFDNKDGYAELLYCRVICGESCLGQKNYLRPLCKEHVVSQKQEYETMVDDKRNPNIFVVCNLNQSMLVTTHILTFYLFVRKHNFFFPSTPYKMYLR</sequence>
<evidence type="ECO:0000313" key="6">
    <source>
        <dbReference type="EMBL" id="ETO09059.1"/>
    </source>
</evidence>
<dbReference type="GO" id="GO:0016757">
    <property type="term" value="F:glycosyltransferase activity"/>
    <property type="evidence" value="ECO:0007669"/>
    <property type="project" value="UniProtKB-KW"/>
</dbReference>
<dbReference type="GO" id="GO:0010629">
    <property type="term" value="P:negative regulation of gene expression"/>
    <property type="evidence" value="ECO:0007669"/>
    <property type="project" value="TreeGrafter"/>
</dbReference>
<accession>X6M573</accession>
<comment type="subcellular location">
    <subcellularLocation>
        <location evidence="1">Nucleus</location>
    </subcellularLocation>
</comment>
<keyword evidence="3" id="KW-0808">Transferase</keyword>
<reference evidence="6 7" key="1">
    <citation type="journal article" date="2013" name="Curr. Biol.">
        <title>The Genome of the Foraminiferan Reticulomyxa filosa.</title>
        <authorList>
            <person name="Glockner G."/>
            <person name="Hulsmann N."/>
            <person name="Schleicher M."/>
            <person name="Noegel A.A."/>
            <person name="Eichinger L."/>
            <person name="Gallinger C."/>
            <person name="Pawlowski J."/>
            <person name="Sierra R."/>
            <person name="Euteneuer U."/>
            <person name="Pillet L."/>
            <person name="Moustafa A."/>
            <person name="Platzer M."/>
            <person name="Groth M."/>
            <person name="Szafranski K."/>
            <person name="Schliwa M."/>
        </authorList>
    </citation>
    <scope>NUCLEOTIDE SEQUENCE [LARGE SCALE GENOMIC DNA]</scope>
</reference>
<evidence type="ECO:0000256" key="3">
    <source>
        <dbReference type="ARBA" id="ARBA00022679"/>
    </source>
</evidence>
<proteinExistence type="predicted"/>
<gene>
    <name evidence="6" type="ORF">RFI_28325</name>
</gene>
<dbReference type="GO" id="GO:0003714">
    <property type="term" value="F:transcription corepressor activity"/>
    <property type="evidence" value="ECO:0007669"/>
    <property type="project" value="TreeGrafter"/>
</dbReference>
<protein>
    <recommendedName>
        <fullName evidence="8">Poly [ADP-ribose] polymerase</fullName>
    </recommendedName>
</protein>
<organism evidence="6 7">
    <name type="scientific">Reticulomyxa filosa</name>
    <dbReference type="NCBI Taxonomy" id="46433"/>
    <lineage>
        <taxon>Eukaryota</taxon>
        <taxon>Sar</taxon>
        <taxon>Rhizaria</taxon>
        <taxon>Retaria</taxon>
        <taxon>Foraminifera</taxon>
        <taxon>Monothalamids</taxon>
        <taxon>Reticulomyxidae</taxon>
        <taxon>Reticulomyxa</taxon>
    </lineage>
</organism>